<gene>
    <name evidence="2" type="ORF">CCAX7_49610</name>
</gene>
<protein>
    <submittedName>
        <fullName evidence="2">Hydrolase alpha/beta fold protein</fullName>
    </submittedName>
</protein>
<dbReference type="InterPro" id="IPR029058">
    <property type="entry name" value="AB_hydrolase_fold"/>
</dbReference>
<keyword evidence="3" id="KW-1185">Reference proteome</keyword>
<dbReference type="Gene3D" id="3.40.50.1820">
    <property type="entry name" value="alpha/beta hydrolase"/>
    <property type="match status" value="1"/>
</dbReference>
<dbReference type="Proteomes" id="UP000287394">
    <property type="component" value="Chromosome"/>
</dbReference>
<dbReference type="EMBL" id="AP025739">
    <property type="protein sequence ID" value="BDI32910.1"/>
    <property type="molecule type" value="Genomic_DNA"/>
</dbReference>
<dbReference type="RefSeq" id="WP_119319403.1">
    <property type="nucleotide sequence ID" value="NZ_AP025739.1"/>
</dbReference>
<dbReference type="Pfam" id="PF12697">
    <property type="entry name" value="Abhydrolase_6"/>
    <property type="match status" value="1"/>
</dbReference>
<keyword evidence="1 2" id="KW-0378">Hydrolase</keyword>
<dbReference type="GO" id="GO:0016020">
    <property type="term" value="C:membrane"/>
    <property type="evidence" value="ECO:0007669"/>
    <property type="project" value="TreeGrafter"/>
</dbReference>
<dbReference type="InterPro" id="IPR050266">
    <property type="entry name" value="AB_hydrolase_sf"/>
</dbReference>
<proteinExistence type="predicted"/>
<dbReference type="SUPFAM" id="SSF53474">
    <property type="entry name" value="alpha/beta-Hydrolases"/>
    <property type="match status" value="1"/>
</dbReference>
<evidence type="ECO:0000313" key="3">
    <source>
        <dbReference type="Proteomes" id="UP000287394"/>
    </source>
</evidence>
<name>A0A402CPY7_9BACT</name>
<accession>A0A402CPY7</accession>
<dbReference type="PANTHER" id="PTHR43798:SF31">
    <property type="entry name" value="AB HYDROLASE SUPERFAMILY PROTEIN YCLE"/>
    <property type="match status" value="1"/>
</dbReference>
<dbReference type="AlphaFoldDB" id="A0A402CPY7"/>
<reference evidence="2 3" key="1">
    <citation type="journal article" date="2019" name="Int. J. Syst. Evol. Microbiol.">
        <title>Capsulimonas corticalis gen. nov., sp. nov., an aerobic capsulated bacterium, of a novel bacterial order, Capsulimonadales ord. nov., of the class Armatimonadia of the phylum Armatimonadetes.</title>
        <authorList>
            <person name="Li J."/>
            <person name="Kudo C."/>
            <person name="Tonouchi A."/>
        </authorList>
    </citation>
    <scope>NUCLEOTIDE SEQUENCE [LARGE SCALE GENOMIC DNA]</scope>
    <source>
        <strain evidence="2 3">AX-7</strain>
    </source>
</reference>
<dbReference type="GO" id="GO:0016787">
    <property type="term" value="F:hydrolase activity"/>
    <property type="evidence" value="ECO:0007669"/>
    <property type="project" value="UniProtKB-KW"/>
</dbReference>
<dbReference type="InterPro" id="IPR000073">
    <property type="entry name" value="AB_hydrolase_1"/>
</dbReference>
<organism evidence="2 3">
    <name type="scientific">Capsulimonas corticalis</name>
    <dbReference type="NCBI Taxonomy" id="2219043"/>
    <lineage>
        <taxon>Bacteria</taxon>
        <taxon>Bacillati</taxon>
        <taxon>Armatimonadota</taxon>
        <taxon>Armatimonadia</taxon>
        <taxon>Capsulimonadales</taxon>
        <taxon>Capsulimonadaceae</taxon>
        <taxon>Capsulimonas</taxon>
    </lineage>
</organism>
<evidence type="ECO:0000313" key="2">
    <source>
        <dbReference type="EMBL" id="BDI32910.1"/>
    </source>
</evidence>
<evidence type="ECO:0000256" key="1">
    <source>
        <dbReference type="ARBA" id="ARBA00022801"/>
    </source>
</evidence>
<dbReference type="OrthoDB" id="9773293at2"/>
<dbReference type="KEGG" id="ccot:CCAX7_49610"/>
<sequence length="369" mass="41084">MWLPLFALFFLPAPVIAFFAGIVKLIQALQRKRMGADGVLGLTLVVLSLTGRWWMRYLRPAIADEPKAIPAARRGVALGMGGVALSWEERGPADAPAILLCHGWSLTQEIWYYQKEALSKKHRVISWDMRANGRSSAPANGDYSLDALLFDLAVVFDASDAGRHPKGCILVGHSLGAMLAPLFAQRFPDRMRHVRGFAMLAGTDRPLLETMKGRWWLAPTRRILWEPLGKLLARWPAFFDLCARGLLQTGCLHMALMYGLHCGRESRGQNDFVAERCGRFSMRAAGLGAITCFDFDARAALPLIDVPVLLMTGEADVNMPPDIQREMAASIRDAELIIHRNCGHLNLLECYDEVNKHLERFAARCFGES</sequence>
<dbReference type="PANTHER" id="PTHR43798">
    <property type="entry name" value="MONOACYLGLYCEROL LIPASE"/>
    <property type="match status" value="1"/>
</dbReference>